<dbReference type="EMBL" id="CP007514">
    <property type="protein sequence ID" value="AHY47720.1"/>
    <property type="molecule type" value="Genomic_DNA"/>
</dbReference>
<dbReference type="Gene3D" id="1.10.1760.20">
    <property type="match status" value="1"/>
</dbReference>
<organism evidence="2 4">
    <name type="scientific">Rubrobacter radiotolerans</name>
    <name type="common">Arthrobacter radiotolerans</name>
    <dbReference type="NCBI Taxonomy" id="42256"/>
    <lineage>
        <taxon>Bacteria</taxon>
        <taxon>Bacillati</taxon>
        <taxon>Actinomycetota</taxon>
        <taxon>Rubrobacteria</taxon>
        <taxon>Rubrobacterales</taxon>
        <taxon>Rubrobacteraceae</taxon>
        <taxon>Rubrobacter</taxon>
    </lineage>
</organism>
<proteinExistence type="predicted"/>
<dbReference type="InterPro" id="IPR012651">
    <property type="entry name" value="Thia_Transptr_ThiT"/>
</dbReference>
<dbReference type="STRING" id="42256.RradSPS_2437"/>
<evidence type="ECO:0000256" key="1">
    <source>
        <dbReference type="SAM" id="Phobius"/>
    </source>
</evidence>
<dbReference type="EMBL" id="JAWXXX010000001">
    <property type="protein sequence ID" value="MDX5895123.1"/>
    <property type="molecule type" value="Genomic_DNA"/>
</dbReference>
<dbReference type="PATRIC" id="fig|42256.3.peg.2481"/>
<protein>
    <submittedName>
        <fullName evidence="3">Energy-coupled thiamine transporter ThiT</fullName>
    </submittedName>
    <submittedName>
        <fullName evidence="2">Putative proton-coupled thiamine transporter YuaJ</fullName>
    </submittedName>
</protein>
<name>A0A023X6T1_RUBRA</name>
<dbReference type="GO" id="GO:0005886">
    <property type="term" value="C:plasma membrane"/>
    <property type="evidence" value="ECO:0007669"/>
    <property type="project" value="InterPro"/>
</dbReference>
<dbReference type="AlphaFoldDB" id="A0A023X6T1"/>
<gene>
    <name evidence="3" type="primary">thiT</name>
    <name evidence="2" type="ORF">RradSPS_2437</name>
    <name evidence="3" type="ORF">SIL72_13935</name>
</gene>
<keyword evidence="4" id="KW-1185">Reference proteome</keyword>
<dbReference type="KEGG" id="rrd:RradSPS_2437"/>
<dbReference type="Proteomes" id="UP000025229">
    <property type="component" value="Chromosome"/>
</dbReference>
<evidence type="ECO:0000313" key="2">
    <source>
        <dbReference type="EMBL" id="AHY47720.1"/>
    </source>
</evidence>
<accession>A0A023X6T1</accession>
<keyword evidence="1" id="KW-1133">Transmembrane helix</keyword>
<feature type="transmembrane region" description="Helical" evidence="1">
    <location>
        <begin position="81"/>
        <end position="97"/>
    </location>
</feature>
<evidence type="ECO:0000313" key="4">
    <source>
        <dbReference type="Proteomes" id="UP000025229"/>
    </source>
</evidence>
<feature type="transmembrane region" description="Helical" evidence="1">
    <location>
        <begin position="13"/>
        <end position="33"/>
    </location>
</feature>
<feature type="transmembrane region" description="Helical" evidence="1">
    <location>
        <begin position="104"/>
        <end position="130"/>
    </location>
</feature>
<keyword evidence="1" id="KW-0472">Membrane</keyword>
<dbReference type="HOGENOM" id="CLU_090959_0_0_11"/>
<dbReference type="GO" id="GO:0015234">
    <property type="term" value="F:thiamine transmembrane transporter activity"/>
    <property type="evidence" value="ECO:0007669"/>
    <property type="project" value="InterPro"/>
</dbReference>
<feature type="transmembrane region" description="Helical" evidence="1">
    <location>
        <begin position="54"/>
        <end position="75"/>
    </location>
</feature>
<dbReference type="eggNOG" id="COG3859">
    <property type="taxonomic scope" value="Bacteria"/>
</dbReference>
<reference evidence="2 4" key="1">
    <citation type="submission" date="2014-03" db="EMBL/GenBank/DDBJ databases">
        <title>Complete genome sequence of the Radio-Resistant Rubrobacter radiotolerans RSPS-4.</title>
        <authorList>
            <person name="Egas C.C."/>
            <person name="Barroso C.C."/>
            <person name="Froufe H.J.C."/>
            <person name="Pacheco J.J."/>
            <person name="Albuquerque L.L."/>
            <person name="da Costa M.M.S."/>
        </authorList>
    </citation>
    <scope>NUCLEOTIDE SEQUENCE [LARGE SCALE GENOMIC DNA]</scope>
    <source>
        <strain evidence="2 4">RSPS-4</strain>
    </source>
</reference>
<dbReference type="Pfam" id="PF09515">
    <property type="entry name" value="Thia_YuaJ"/>
    <property type="match status" value="1"/>
</dbReference>
<dbReference type="NCBIfam" id="TIGR02357">
    <property type="entry name" value="ECF_ThiT_YuaJ"/>
    <property type="match status" value="1"/>
</dbReference>
<dbReference type="RefSeq" id="WP_038682991.1">
    <property type="nucleotide sequence ID" value="NZ_CP007514.1"/>
</dbReference>
<sequence>MNAFRDTRVLTEAALAVALAFVLGLIKVFQMPLGGSISLEMVPLILLALRQGPVVGIAAGAVYGIVQLIVSPFIVHPVQVLFDYPLPFAALGLAGLFSPTVRGAVLGTLVAVAARFACHFVSGVVFFALYAPEGWNPFVYSAAYNAAYLVPSAVIAVVFVVLLLKALNTARPSPRQLAARSAS</sequence>
<keyword evidence="1" id="KW-0812">Transmembrane</keyword>
<evidence type="ECO:0000313" key="3">
    <source>
        <dbReference type="EMBL" id="MDX5895123.1"/>
    </source>
</evidence>
<reference evidence="3" key="2">
    <citation type="submission" date="2023-11" db="EMBL/GenBank/DDBJ databases">
        <title>MicrobeMod: A computational toolkit for identifying prokaryotic methylation and restriction-modification with nanopore sequencing.</title>
        <authorList>
            <person name="Crits-Christoph A."/>
            <person name="Kang S.C."/>
            <person name="Lee H."/>
            <person name="Ostrov N."/>
        </authorList>
    </citation>
    <scope>NUCLEOTIDE SEQUENCE</scope>
    <source>
        <strain evidence="3">ATCC 51242</strain>
    </source>
</reference>
<feature type="transmembrane region" description="Helical" evidence="1">
    <location>
        <begin position="142"/>
        <end position="164"/>
    </location>
</feature>
<dbReference type="Proteomes" id="UP001281130">
    <property type="component" value="Unassembled WGS sequence"/>
</dbReference>